<proteinExistence type="inferred from homology"/>
<evidence type="ECO:0000256" key="1">
    <source>
        <dbReference type="ARBA" id="ARBA00007381"/>
    </source>
</evidence>
<dbReference type="Pfam" id="PF00012">
    <property type="entry name" value="HSP70"/>
    <property type="match status" value="1"/>
</dbReference>
<dbReference type="Gene3D" id="3.30.420.40">
    <property type="match status" value="2"/>
</dbReference>
<dbReference type="PROSITE" id="PS00329">
    <property type="entry name" value="HSP70_2"/>
    <property type="match status" value="1"/>
</dbReference>
<keyword evidence="3" id="KW-0067">ATP-binding</keyword>
<dbReference type="InterPro" id="IPR043129">
    <property type="entry name" value="ATPase_NBD"/>
</dbReference>
<evidence type="ECO:0000313" key="7">
    <source>
        <dbReference type="Proteomes" id="UP001138997"/>
    </source>
</evidence>
<dbReference type="GO" id="GO:0140662">
    <property type="term" value="F:ATP-dependent protein folding chaperone"/>
    <property type="evidence" value="ECO:0007669"/>
    <property type="project" value="InterPro"/>
</dbReference>
<dbReference type="Proteomes" id="UP001138997">
    <property type="component" value="Unassembled WGS sequence"/>
</dbReference>
<evidence type="ECO:0000256" key="4">
    <source>
        <dbReference type="ARBA" id="ARBA00023016"/>
    </source>
</evidence>
<reference evidence="6" key="1">
    <citation type="submission" date="2021-11" db="EMBL/GenBank/DDBJ databases">
        <title>Streptomyces corallinus and Kineosporia corallina sp. nov., two new coral-derived marine actinobacteria.</title>
        <authorList>
            <person name="Buangrab K."/>
            <person name="Sutthacheep M."/>
            <person name="Yeemin T."/>
            <person name="Harunari E."/>
            <person name="Igarashi Y."/>
            <person name="Sripreechasak P."/>
            <person name="Kanchanasin P."/>
            <person name="Tanasupawat S."/>
            <person name="Phongsopitanun W."/>
        </authorList>
    </citation>
    <scope>NUCLEOTIDE SEQUENCE</scope>
    <source>
        <strain evidence="6">JCM 31032</strain>
    </source>
</reference>
<protein>
    <submittedName>
        <fullName evidence="6">Hsp70 family protein</fullName>
    </submittedName>
</protein>
<dbReference type="AlphaFoldDB" id="A0A9X1SXK6"/>
<organism evidence="6 7">
    <name type="scientific">Kineosporia babensis</name>
    <dbReference type="NCBI Taxonomy" id="499548"/>
    <lineage>
        <taxon>Bacteria</taxon>
        <taxon>Bacillati</taxon>
        <taxon>Actinomycetota</taxon>
        <taxon>Actinomycetes</taxon>
        <taxon>Kineosporiales</taxon>
        <taxon>Kineosporiaceae</taxon>
        <taxon>Kineosporia</taxon>
    </lineage>
</organism>
<keyword evidence="7" id="KW-1185">Reference proteome</keyword>
<dbReference type="InterPro" id="IPR013126">
    <property type="entry name" value="Hsp_70_fam"/>
</dbReference>
<dbReference type="InterPro" id="IPR018181">
    <property type="entry name" value="Heat_shock_70_CS"/>
</dbReference>
<sequence>MGIDVGTAFTAAAVGRAGTLQMVRLGTNAPLLASLVGMHPDGSLTVGDPAAEAAGRAQVPAHVFRRRLGDSTPIAVGPRSCTAGELLATLVSTVLERVTAQQGGPPGRVVVTFPAAWGPYRREQLAEVARHAGIPRSEVTLLTEGEAVAAHYLSTRPPAGPAPIAVYDVGGSTFDATVVRTFRRRPTGPPTVGVIGVPESLEWFGGVDLDEAIVRHLDTDTDGALSMLDARRPEDAAVLRRVREACRRAKEELSESTEVRIETELGRPVPLSRAQLEQWIRPNLEAGLPTLRRVIEAAGLQPGDLGTVLLVGGTARVPLVATMVAEDLGRSVIIPPGTQYGAALGAALIASYPRAEPRRRSA</sequence>
<accession>A0A9X1SXK6</accession>
<evidence type="ECO:0000313" key="6">
    <source>
        <dbReference type="EMBL" id="MCD5310318.1"/>
    </source>
</evidence>
<comment type="caution">
    <text evidence="6">The sequence shown here is derived from an EMBL/GenBank/DDBJ whole genome shotgun (WGS) entry which is preliminary data.</text>
</comment>
<dbReference type="SUPFAM" id="SSF53067">
    <property type="entry name" value="Actin-like ATPase domain"/>
    <property type="match status" value="2"/>
</dbReference>
<dbReference type="Gene3D" id="3.90.640.10">
    <property type="entry name" value="Actin, Chain A, domain 4"/>
    <property type="match status" value="1"/>
</dbReference>
<dbReference type="EMBL" id="JAJOMB010000002">
    <property type="protein sequence ID" value="MCD5310318.1"/>
    <property type="molecule type" value="Genomic_DNA"/>
</dbReference>
<keyword evidence="4" id="KW-0346">Stress response</keyword>
<dbReference type="RefSeq" id="WP_231439243.1">
    <property type="nucleotide sequence ID" value="NZ_JAJOMB010000002.1"/>
</dbReference>
<gene>
    <name evidence="6" type="ORF">LR394_05375</name>
</gene>
<evidence type="ECO:0000256" key="5">
    <source>
        <dbReference type="ARBA" id="ARBA00023186"/>
    </source>
</evidence>
<dbReference type="GO" id="GO:0005524">
    <property type="term" value="F:ATP binding"/>
    <property type="evidence" value="ECO:0007669"/>
    <property type="project" value="UniProtKB-KW"/>
</dbReference>
<name>A0A9X1SXK6_9ACTN</name>
<dbReference type="PANTHER" id="PTHR42749:SF1">
    <property type="entry name" value="CELL SHAPE-DETERMINING PROTEIN MREB"/>
    <property type="match status" value="1"/>
</dbReference>
<dbReference type="PANTHER" id="PTHR42749">
    <property type="entry name" value="CELL SHAPE-DETERMINING PROTEIN MREB"/>
    <property type="match status" value="1"/>
</dbReference>
<evidence type="ECO:0000256" key="2">
    <source>
        <dbReference type="ARBA" id="ARBA00022741"/>
    </source>
</evidence>
<keyword evidence="5" id="KW-0143">Chaperone</keyword>
<evidence type="ECO:0000256" key="3">
    <source>
        <dbReference type="ARBA" id="ARBA00022840"/>
    </source>
</evidence>
<comment type="similarity">
    <text evidence="1">Belongs to the heat shock protein 70 family.</text>
</comment>
<keyword evidence="2" id="KW-0547">Nucleotide-binding</keyword>